<evidence type="ECO:0000313" key="1">
    <source>
        <dbReference type="EMBL" id="MCA9729510.1"/>
    </source>
</evidence>
<dbReference type="Proteomes" id="UP000697710">
    <property type="component" value="Unassembled WGS sequence"/>
</dbReference>
<reference evidence="1" key="1">
    <citation type="submission" date="2020-04" db="EMBL/GenBank/DDBJ databases">
        <authorList>
            <person name="Zhang T."/>
        </authorList>
    </citation>
    <scope>NUCLEOTIDE SEQUENCE</scope>
    <source>
        <strain evidence="1">HKST-UBA01</strain>
    </source>
</reference>
<protein>
    <recommendedName>
        <fullName evidence="3">PorV/PorQ family protein</fullName>
    </recommendedName>
</protein>
<sequence length="318" mass="32915">MSGMKHRGIYSPLWGIVGTVALALSWAMSAQATTAFQSRDLAPNPEWQATQGALAVSGLGLTAGLANPAGARSERASASFSHLLWAGDLSREWAALSVPLGPRFGFVVDAALLHGPQLSGYDDDGAETGSFGVTEWNAGGSVAMEIGAGLGVGVGARVHRLEDLTEPLTGVGISAGARWQTGAQSFGASITDLGSVQSKAEGVPRYDLPTHWRIGAERTMPLYRVGASLRGDEGATVAGFGFSITPTPWVSFLGGLSSGDDSEDGGIAWSSGLQVVHQGIEVGYAVHPAGPLGTTHQFSVTVPLRGDRSPWIPERSSH</sequence>
<accession>A0A956M1C8</accession>
<organism evidence="1 2">
    <name type="scientific">Eiseniibacteriota bacterium</name>
    <dbReference type="NCBI Taxonomy" id="2212470"/>
    <lineage>
        <taxon>Bacteria</taxon>
        <taxon>Candidatus Eiseniibacteriota</taxon>
    </lineage>
</organism>
<evidence type="ECO:0008006" key="3">
    <source>
        <dbReference type="Google" id="ProtNLM"/>
    </source>
</evidence>
<name>A0A956M1C8_UNCEI</name>
<evidence type="ECO:0000313" key="2">
    <source>
        <dbReference type="Proteomes" id="UP000697710"/>
    </source>
</evidence>
<proteinExistence type="predicted"/>
<dbReference type="AlphaFoldDB" id="A0A956M1C8"/>
<comment type="caution">
    <text evidence="1">The sequence shown here is derived from an EMBL/GenBank/DDBJ whole genome shotgun (WGS) entry which is preliminary data.</text>
</comment>
<reference evidence="1" key="2">
    <citation type="journal article" date="2021" name="Microbiome">
        <title>Successional dynamics and alternative stable states in a saline activated sludge microbial community over 9 years.</title>
        <authorList>
            <person name="Wang Y."/>
            <person name="Ye J."/>
            <person name="Ju F."/>
            <person name="Liu L."/>
            <person name="Boyd J.A."/>
            <person name="Deng Y."/>
            <person name="Parks D.H."/>
            <person name="Jiang X."/>
            <person name="Yin X."/>
            <person name="Woodcroft B.J."/>
            <person name="Tyson G.W."/>
            <person name="Hugenholtz P."/>
            <person name="Polz M.F."/>
            <person name="Zhang T."/>
        </authorList>
    </citation>
    <scope>NUCLEOTIDE SEQUENCE</scope>
    <source>
        <strain evidence="1">HKST-UBA01</strain>
    </source>
</reference>
<gene>
    <name evidence="1" type="ORF">KC729_17620</name>
</gene>
<dbReference type="EMBL" id="JAGQHR010000725">
    <property type="protein sequence ID" value="MCA9729510.1"/>
    <property type="molecule type" value="Genomic_DNA"/>
</dbReference>